<dbReference type="InterPro" id="IPR036291">
    <property type="entry name" value="NAD(P)-bd_dom_sf"/>
</dbReference>
<dbReference type="Pfam" id="PF01408">
    <property type="entry name" value="GFO_IDH_MocA"/>
    <property type="match status" value="1"/>
</dbReference>
<dbReference type="EMBL" id="JBHLUK010000050">
    <property type="protein sequence ID" value="MFC0423476.1"/>
    <property type="molecule type" value="Genomic_DNA"/>
</dbReference>
<dbReference type="Gene3D" id="3.30.360.10">
    <property type="entry name" value="Dihydrodipicolinate Reductase, domain 2"/>
    <property type="match status" value="1"/>
</dbReference>
<protein>
    <submittedName>
        <fullName evidence="2">Gfo/Idh/MocA family protein</fullName>
    </submittedName>
</protein>
<reference evidence="2 3" key="1">
    <citation type="submission" date="2024-09" db="EMBL/GenBank/DDBJ databases">
        <authorList>
            <person name="Sun Q."/>
            <person name="Mori K."/>
        </authorList>
    </citation>
    <scope>NUCLEOTIDE SEQUENCE [LARGE SCALE GENOMIC DNA]</scope>
    <source>
        <strain evidence="2 3">TBRC 4575</strain>
    </source>
</reference>
<evidence type="ECO:0000259" key="1">
    <source>
        <dbReference type="Pfam" id="PF01408"/>
    </source>
</evidence>
<name>A0ABV6K1X8_9LACO</name>
<gene>
    <name evidence="2" type="ORF">ACFFGS_04995</name>
</gene>
<dbReference type="Proteomes" id="UP001589855">
    <property type="component" value="Unassembled WGS sequence"/>
</dbReference>
<proteinExistence type="predicted"/>
<comment type="caution">
    <text evidence="2">The sequence shown here is derived from an EMBL/GenBank/DDBJ whole genome shotgun (WGS) entry which is preliminary data.</text>
</comment>
<keyword evidence="3" id="KW-1185">Reference proteome</keyword>
<dbReference type="PANTHER" id="PTHR43708">
    <property type="entry name" value="CONSERVED EXPRESSED OXIDOREDUCTASE (EUROFUNG)"/>
    <property type="match status" value="1"/>
</dbReference>
<dbReference type="Gene3D" id="3.40.50.720">
    <property type="entry name" value="NAD(P)-binding Rossmann-like Domain"/>
    <property type="match status" value="1"/>
</dbReference>
<dbReference type="SUPFAM" id="SSF51735">
    <property type="entry name" value="NAD(P)-binding Rossmann-fold domains"/>
    <property type="match status" value="1"/>
</dbReference>
<organism evidence="2 3">
    <name type="scientific">Lactiplantibacillus plajomi</name>
    <dbReference type="NCBI Taxonomy" id="1457217"/>
    <lineage>
        <taxon>Bacteria</taxon>
        <taxon>Bacillati</taxon>
        <taxon>Bacillota</taxon>
        <taxon>Bacilli</taxon>
        <taxon>Lactobacillales</taxon>
        <taxon>Lactobacillaceae</taxon>
        <taxon>Lactiplantibacillus</taxon>
    </lineage>
</organism>
<dbReference type="InterPro" id="IPR051317">
    <property type="entry name" value="Gfo/Idh/MocA_oxidoreduct"/>
</dbReference>
<dbReference type="InterPro" id="IPR000683">
    <property type="entry name" value="Gfo/Idh/MocA-like_OxRdtase_N"/>
</dbReference>
<dbReference type="PANTHER" id="PTHR43708:SF4">
    <property type="entry name" value="OXIDOREDUCTASE YCEM-RELATED"/>
    <property type="match status" value="1"/>
</dbReference>
<dbReference type="RefSeq" id="WP_137646126.1">
    <property type="nucleotide sequence ID" value="NZ_BAABRM010000039.1"/>
</dbReference>
<dbReference type="SUPFAM" id="SSF55347">
    <property type="entry name" value="Glyceraldehyde-3-phosphate dehydrogenase-like, C-terminal domain"/>
    <property type="match status" value="1"/>
</dbReference>
<evidence type="ECO:0000313" key="2">
    <source>
        <dbReference type="EMBL" id="MFC0423476.1"/>
    </source>
</evidence>
<evidence type="ECO:0000313" key="3">
    <source>
        <dbReference type="Proteomes" id="UP001589855"/>
    </source>
</evidence>
<sequence length="305" mass="33236">MLKIGVIGLGNIAQKAYLPVIAGMQDQYEFHLATRNPQKRAFLAARYQFAHVHASLEELLAVKPAAVFVHTPTSTHAAIIRELLEHDINVYVDKPVATDLNEVQALYDLAAARHLLLTCGFNRHFAPLNQQLKALPDKRSLTVEKIREATQQDPETAVFDLMIHVIDTGLFLLDEPLATTSGRLVLTPSGTLGQGYFSASTDHEQLQVVVNMTGGVNLEQATVQTTAQRATVNDLSTITRYATAATTTSGFPDWTPTLEKRGFAPLIRAFLTAVATHGQNPVTPASAITSHAVCRHLLSDSKVIN</sequence>
<accession>A0ABV6K1X8</accession>
<feature type="domain" description="Gfo/Idh/MocA-like oxidoreductase N-terminal" evidence="1">
    <location>
        <begin position="2"/>
        <end position="121"/>
    </location>
</feature>